<feature type="chain" id="PRO_5017222969" evidence="1">
    <location>
        <begin position="23"/>
        <end position="359"/>
    </location>
</feature>
<dbReference type="Pfam" id="PF02333">
    <property type="entry name" value="Phytase"/>
    <property type="match status" value="1"/>
</dbReference>
<gene>
    <name evidence="3" type="ORF">SAMN04487893_11137</name>
</gene>
<dbReference type="AlphaFoldDB" id="A0A1I3ST61"/>
<dbReference type="OrthoDB" id="8696437at2"/>
<evidence type="ECO:0000256" key="1">
    <source>
        <dbReference type="SAM" id="SignalP"/>
    </source>
</evidence>
<dbReference type="SUPFAM" id="SSF50956">
    <property type="entry name" value="Thermostable phytase (3-phytase)"/>
    <property type="match status" value="1"/>
</dbReference>
<evidence type="ECO:0000259" key="2">
    <source>
        <dbReference type="PROSITE" id="PS51662"/>
    </source>
</evidence>
<name>A0A1I3ST61_9FLAO</name>
<dbReference type="InterPro" id="IPR003431">
    <property type="entry name" value="B-propeller_Phytase"/>
</dbReference>
<dbReference type="EMBL" id="FORU01000011">
    <property type="protein sequence ID" value="SFJ60646.1"/>
    <property type="molecule type" value="Genomic_DNA"/>
</dbReference>
<reference evidence="4" key="1">
    <citation type="submission" date="2016-10" db="EMBL/GenBank/DDBJ databases">
        <authorList>
            <person name="Varghese N."/>
            <person name="Submissions S."/>
        </authorList>
    </citation>
    <scope>NUCLEOTIDE SEQUENCE [LARGE SCALE GENOMIC DNA]</scope>
    <source>
        <strain evidence="4">DSM 26542</strain>
    </source>
</reference>
<dbReference type="PROSITE" id="PS51662">
    <property type="entry name" value="BP_PHYTASE"/>
    <property type="match status" value="1"/>
</dbReference>
<dbReference type="Gene3D" id="2.120.10.30">
    <property type="entry name" value="TolB, C-terminal domain"/>
    <property type="match status" value="1"/>
</dbReference>
<protein>
    <submittedName>
        <fullName evidence="3">3-phytase</fullName>
    </submittedName>
</protein>
<feature type="signal peptide" evidence="1">
    <location>
        <begin position="1"/>
        <end position="22"/>
    </location>
</feature>
<keyword evidence="1" id="KW-0732">Signal</keyword>
<proteinExistence type="predicted"/>
<dbReference type="GO" id="GO:0016158">
    <property type="term" value="F:inositol hexakisphosphate 3-phosphatase activity"/>
    <property type="evidence" value="ECO:0007669"/>
    <property type="project" value="InterPro"/>
</dbReference>
<sequence>MKRIIITLTVALMLLSCKDSLAPVAADAIKATVITEPTPNDTDDPAIWVHPSNPSKSLIVGTDKEVGGGVYVYDLNGKIVNKFIGMQRPNNVDIAYGLKVGDAVIDVAVVTERNSNQLRVFSMPDLKPIDGGGLAMFEGETEEDYRDVMGIALYTHQQGTEEQKIYAVVGRKSGPSSNYLWQYEIKGKEDGTVEAKKVRAFGTYSGKKEIEAIAVDNELGYIYYSDEMAGVRKYYADPFKGNEELAFFATTDAKRDHEGIAIYKTGAQTGYILVSDQQENNFLVYAREGNNGNLHQHELLAKIPVSTIECDGADASNANFGPPFEKGMLVAMSNGNVFHYYKWEDIQARIDAAIQQPKN</sequence>
<dbReference type="Proteomes" id="UP000243887">
    <property type="component" value="Unassembled WGS sequence"/>
</dbReference>
<evidence type="ECO:0000313" key="3">
    <source>
        <dbReference type="EMBL" id="SFJ60646.1"/>
    </source>
</evidence>
<accession>A0A1I3ST61</accession>
<organism evidence="3 4">
    <name type="scientific">Myroides guanonis</name>
    <dbReference type="NCBI Taxonomy" id="1150112"/>
    <lineage>
        <taxon>Bacteria</taxon>
        <taxon>Pseudomonadati</taxon>
        <taxon>Bacteroidota</taxon>
        <taxon>Flavobacteriia</taxon>
        <taxon>Flavobacteriales</taxon>
        <taxon>Flavobacteriaceae</taxon>
        <taxon>Myroides</taxon>
    </lineage>
</organism>
<dbReference type="RefSeq" id="WP_090679716.1">
    <property type="nucleotide sequence ID" value="NZ_FORU01000011.1"/>
</dbReference>
<evidence type="ECO:0000313" key="4">
    <source>
        <dbReference type="Proteomes" id="UP000243887"/>
    </source>
</evidence>
<feature type="domain" description="BPP" evidence="2">
    <location>
        <begin position="19"/>
        <end position="350"/>
    </location>
</feature>
<keyword evidence="4" id="KW-1185">Reference proteome</keyword>
<dbReference type="InterPro" id="IPR011042">
    <property type="entry name" value="6-blade_b-propeller_TolB-like"/>
</dbReference>
<dbReference type="STRING" id="1150112.SAMN04487893_11137"/>
<dbReference type="PROSITE" id="PS51257">
    <property type="entry name" value="PROKAR_LIPOPROTEIN"/>
    <property type="match status" value="1"/>
</dbReference>